<dbReference type="CDD" id="cd00303">
    <property type="entry name" value="retropepsin_like"/>
    <property type="match status" value="1"/>
</dbReference>
<accession>A0ABQ4ZH95</accession>
<dbReference type="Pfam" id="PF12353">
    <property type="entry name" value="eIF3g"/>
    <property type="match status" value="1"/>
</dbReference>
<reference evidence="3" key="1">
    <citation type="journal article" date="2022" name="Int. J. Mol. Sci.">
        <title>Draft Genome of Tanacetum Coccineum: Genomic Comparison of Closely Related Tanacetum-Family Plants.</title>
        <authorList>
            <person name="Yamashiro T."/>
            <person name="Shiraishi A."/>
            <person name="Nakayama K."/>
            <person name="Satake H."/>
        </authorList>
    </citation>
    <scope>NUCLEOTIDE SEQUENCE</scope>
</reference>
<evidence type="ECO:0000259" key="2">
    <source>
        <dbReference type="Pfam" id="PF12353"/>
    </source>
</evidence>
<dbReference type="Gene3D" id="2.40.70.10">
    <property type="entry name" value="Acid Proteases"/>
    <property type="match status" value="1"/>
</dbReference>
<feature type="compositionally biased region" description="Polar residues" evidence="1">
    <location>
        <begin position="657"/>
        <end position="676"/>
    </location>
</feature>
<protein>
    <submittedName>
        <fullName evidence="3">DNA/RNA polymerases superfamily protein</fullName>
    </submittedName>
</protein>
<keyword evidence="4" id="KW-1185">Reference proteome</keyword>
<dbReference type="PANTHER" id="PTHR33067:SF9">
    <property type="entry name" value="RNA-DIRECTED DNA POLYMERASE"/>
    <property type="match status" value="1"/>
</dbReference>
<dbReference type="EMBL" id="BQNB010011309">
    <property type="protein sequence ID" value="GJS88901.1"/>
    <property type="molecule type" value="Genomic_DNA"/>
</dbReference>
<dbReference type="InterPro" id="IPR021109">
    <property type="entry name" value="Peptidase_aspartic_dom_sf"/>
</dbReference>
<evidence type="ECO:0000256" key="1">
    <source>
        <dbReference type="SAM" id="MobiDB-lite"/>
    </source>
</evidence>
<feature type="region of interest" description="Disordered" evidence="1">
    <location>
        <begin position="656"/>
        <end position="720"/>
    </location>
</feature>
<name>A0ABQ4ZH95_9ASTR</name>
<dbReference type="InterPro" id="IPR024675">
    <property type="entry name" value="eIF3g_N"/>
</dbReference>
<feature type="compositionally biased region" description="Basic and acidic residues" evidence="1">
    <location>
        <begin position="689"/>
        <end position="708"/>
    </location>
</feature>
<evidence type="ECO:0000313" key="4">
    <source>
        <dbReference type="Proteomes" id="UP001151760"/>
    </source>
</evidence>
<proteinExistence type="predicted"/>
<dbReference type="Proteomes" id="UP001151760">
    <property type="component" value="Unassembled WGS sequence"/>
</dbReference>
<organism evidence="3 4">
    <name type="scientific">Tanacetum coccineum</name>
    <dbReference type="NCBI Taxonomy" id="301880"/>
    <lineage>
        <taxon>Eukaryota</taxon>
        <taxon>Viridiplantae</taxon>
        <taxon>Streptophyta</taxon>
        <taxon>Embryophyta</taxon>
        <taxon>Tracheophyta</taxon>
        <taxon>Spermatophyta</taxon>
        <taxon>Magnoliopsida</taxon>
        <taxon>eudicotyledons</taxon>
        <taxon>Gunneridae</taxon>
        <taxon>Pentapetalae</taxon>
        <taxon>asterids</taxon>
        <taxon>campanulids</taxon>
        <taxon>Asterales</taxon>
        <taxon>Asteraceae</taxon>
        <taxon>Asteroideae</taxon>
        <taxon>Anthemideae</taxon>
        <taxon>Anthemidinae</taxon>
        <taxon>Tanacetum</taxon>
    </lineage>
</organism>
<sequence length="720" mass="82546">MTRSSRKKLVKPFDEPEQAFHSLRRLFKTPSFDHSNPLGFELFFDHKDQFEEEITETIGEPTMEEYMTKTREEYGSGIARPKFDKDFKFERKGQFLKELYDNTFSGLDVPTRQILDSKEAVPKISAVDAKKASNKYAIQAQQNNLGREIKKVNEKVYAAQVRCELCNGPHYTKDCPLKEEGKMLEEAYYTQFGLLFRQTKSEEAEMPSIRRIRSNRYVVSTLQKNDNMPLIKLTHATIPFPGHLKEYSDDEKEDRAGNKAKMNEHCSTIAKDPLPPKEKDLGSFTLPCTINNVCFDKALADLEASVSVMPYSTFINLGLEKLAPTKLIIELADKIMKRPKGIAVNVLVGIDKFVFPIDFIVLDMPEDTKIPLILRGPFLSTAHAKIDVFKRKFALRIGNEKILFKSDSPTSNIIKKVYALGLRERMEHDLEARLMGEALILNRSKDPKFGGFIKLNDLNEPLELRNHETEDLGPTIEKREVIDKPKAYIVKTRNDDMIIEDIDEYPILSINVMSKNFSNSIMKDKVEYKGKNVVGAFINIPIFVGKFSIVTDFAVVENMDAYRYKDMGDVIVERQFCRDSCVEARWLDGFITIHNGNDSVTYQMARSHQRFKHLSNEQCNKIRLILKTFGRNTRDLGSILEEIGQEYDFTLKEGSKNKSQMVETTSGKLVTPSGSASDRVRKIVTASELSHHNETLEDSMARRRQDSLRRRRDYPNNIAS</sequence>
<evidence type="ECO:0000313" key="3">
    <source>
        <dbReference type="EMBL" id="GJS88901.1"/>
    </source>
</evidence>
<gene>
    <name evidence="3" type="ORF">Tco_0771537</name>
</gene>
<dbReference type="PANTHER" id="PTHR33067">
    <property type="entry name" value="RNA-DIRECTED DNA POLYMERASE-RELATED"/>
    <property type="match status" value="1"/>
</dbReference>
<comment type="caution">
    <text evidence="3">The sequence shown here is derived from an EMBL/GenBank/DDBJ whole genome shotgun (WGS) entry which is preliminary data.</text>
</comment>
<feature type="domain" description="Eukaryotic translation initiation factor 3 subunit G N-terminal" evidence="2">
    <location>
        <begin position="135"/>
        <end position="179"/>
    </location>
</feature>
<reference evidence="3" key="2">
    <citation type="submission" date="2022-01" db="EMBL/GenBank/DDBJ databases">
        <authorList>
            <person name="Yamashiro T."/>
            <person name="Shiraishi A."/>
            <person name="Satake H."/>
            <person name="Nakayama K."/>
        </authorList>
    </citation>
    <scope>NUCLEOTIDE SEQUENCE</scope>
</reference>